<dbReference type="SUPFAM" id="SSF81593">
    <property type="entry name" value="Nucleotidyltransferase substrate binding subunit/domain"/>
    <property type="match status" value="1"/>
</dbReference>
<protein>
    <recommendedName>
        <fullName evidence="1">HEPN domain-containing protein</fullName>
    </recommendedName>
</protein>
<dbReference type="HOGENOM" id="CLU_123170_2_0_2"/>
<evidence type="ECO:0000313" key="3">
    <source>
        <dbReference type="Proteomes" id="UP000005867"/>
    </source>
</evidence>
<name>G7VCN7_9CREN</name>
<dbReference type="Pfam" id="PF05168">
    <property type="entry name" value="HEPN"/>
    <property type="match status" value="1"/>
</dbReference>
<proteinExistence type="predicted"/>
<sequence>MPVRRNRLKLVRYDGNIQQIYNPPTPAGLITVINNYLGTPVAERWFRRGERYKALAYEFYQRGLYPEACFFAQQAAEFLLNGRLIEATGSRPYTHSIYHLVKMLFEALGAELEEGVARCAKYLTEQYIGSRYPDARMLDYDRWDAEQCIKCLEEVWRSVEKTLS</sequence>
<dbReference type="InterPro" id="IPR007842">
    <property type="entry name" value="HEPN_dom"/>
</dbReference>
<evidence type="ECO:0000313" key="2">
    <source>
        <dbReference type="EMBL" id="AET33842.1"/>
    </source>
</evidence>
<dbReference type="AlphaFoldDB" id="G7VCN7"/>
<dbReference type="EMBL" id="CP003098">
    <property type="protein sequence ID" value="AET33842.1"/>
    <property type="molecule type" value="Genomic_DNA"/>
</dbReference>
<feature type="domain" description="HEPN" evidence="1">
    <location>
        <begin position="46"/>
        <end position="155"/>
    </location>
</feature>
<evidence type="ECO:0000259" key="1">
    <source>
        <dbReference type="PROSITE" id="PS50910"/>
    </source>
</evidence>
<keyword evidence="3" id="KW-1185">Reference proteome</keyword>
<organism evidence="2 3">
    <name type="scientific">Pyrobaculum ferrireducens</name>
    <dbReference type="NCBI Taxonomy" id="1104324"/>
    <lineage>
        <taxon>Archaea</taxon>
        <taxon>Thermoproteota</taxon>
        <taxon>Thermoprotei</taxon>
        <taxon>Thermoproteales</taxon>
        <taxon>Thermoproteaceae</taxon>
        <taxon>Pyrobaculum</taxon>
    </lineage>
</organism>
<dbReference type="Gene3D" id="1.20.120.330">
    <property type="entry name" value="Nucleotidyltransferases domain 2"/>
    <property type="match status" value="1"/>
</dbReference>
<dbReference type="BioCyc" id="PSP1104324:GJSN-2402-MONOMER"/>
<dbReference type="KEGG" id="pyr:P186_2456"/>
<accession>G7VCN7</accession>
<dbReference type="SMART" id="SM00748">
    <property type="entry name" value="HEPN"/>
    <property type="match status" value="1"/>
</dbReference>
<dbReference type="STRING" id="1104324.P186_2456"/>
<dbReference type="PROSITE" id="PS50910">
    <property type="entry name" value="HEPN"/>
    <property type="match status" value="1"/>
</dbReference>
<gene>
    <name evidence="2" type="ORF">P186_2456</name>
</gene>
<reference evidence="2 3" key="1">
    <citation type="journal article" date="2012" name="J. Bacteriol.">
        <title>Complete genome sequence of strain 1860, a crenarchaeon of the genus pyrobaculum able to grow with various electron acceptors.</title>
        <authorList>
            <person name="Mardanov A.V."/>
            <person name="Gumerov V.M."/>
            <person name="Slobodkina G.B."/>
            <person name="Beletsky A.V."/>
            <person name="Bonch-Osmolovskaya E.A."/>
            <person name="Ravin N.V."/>
            <person name="Skryabin K.G."/>
        </authorList>
    </citation>
    <scope>NUCLEOTIDE SEQUENCE [LARGE SCALE GENOMIC DNA]</scope>
    <source>
        <strain evidence="2 3">1860</strain>
    </source>
</reference>
<dbReference type="eggNOG" id="arCOG01191">
    <property type="taxonomic scope" value="Archaea"/>
</dbReference>
<dbReference type="Proteomes" id="UP000005867">
    <property type="component" value="Chromosome"/>
</dbReference>